<accession>A0A9D1P9W1</accession>
<feature type="domain" description="ABC transmembrane type-1" evidence="8">
    <location>
        <begin position="77"/>
        <end position="294"/>
    </location>
</feature>
<keyword evidence="2 7" id="KW-0813">Transport</keyword>
<dbReference type="SUPFAM" id="SSF161098">
    <property type="entry name" value="MetI-like"/>
    <property type="match status" value="1"/>
</dbReference>
<feature type="transmembrane region" description="Helical" evidence="7">
    <location>
        <begin position="83"/>
        <end position="105"/>
    </location>
</feature>
<reference evidence="9" key="1">
    <citation type="submission" date="2020-10" db="EMBL/GenBank/DDBJ databases">
        <authorList>
            <person name="Gilroy R."/>
        </authorList>
    </citation>
    <scope>NUCLEOTIDE SEQUENCE</scope>
    <source>
        <strain evidence="9">CHK183-6373</strain>
    </source>
</reference>
<keyword evidence="3" id="KW-1003">Cell membrane</keyword>
<evidence type="ECO:0000256" key="4">
    <source>
        <dbReference type="ARBA" id="ARBA00022692"/>
    </source>
</evidence>
<evidence type="ECO:0000256" key="2">
    <source>
        <dbReference type="ARBA" id="ARBA00022448"/>
    </source>
</evidence>
<proteinExistence type="inferred from homology"/>
<keyword evidence="4 7" id="KW-0812">Transmembrane</keyword>
<evidence type="ECO:0000256" key="3">
    <source>
        <dbReference type="ARBA" id="ARBA00022475"/>
    </source>
</evidence>
<protein>
    <submittedName>
        <fullName evidence="9">Sugar ABC transporter permease</fullName>
    </submittedName>
</protein>
<dbReference type="PROSITE" id="PS50928">
    <property type="entry name" value="ABC_TM1"/>
    <property type="match status" value="1"/>
</dbReference>
<comment type="subcellular location">
    <subcellularLocation>
        <location evidence="1 7">Cell membrane</location>
        <topology evidence="1 7">Multi-pass membrane protein</topology>
    </subcellularLocation>
</comment>
<evidence type="ECO:0000259" key="8">
    <source>
        <dbReference type="PROSITE" id="PS50928"/>
    </source>
</evidence>
<keyword evidence="5 7" id="KW-1133">Transmembrane helix</keyword>
<name>A0A9D1P9W1_9FIRM</name>
<reference evidence="9" key="2">
    <citation type="journal article" date="2021" name="PeerJ">
        <title>Extensive microbial diversity within the chicken gut microbiome revealed by metagenomics and culture.</title>
        <authorList>
            <person name="Gilroy R."/>
            <person name="Ravi A."/>
            <person name="Getino M."/>
            <person name="Pursley I."/>
            <person name="Horton D.L."/>
            <person name="Alikhan N.F."/>
            <person name="Baker D."/>
            <person name="Gharbi K."/>
            <person name="Hall N."/>
            <person name="Watson M."/>
            <person name="Adriaenssens E.M."/>
            <person name="Foster-Nyarko E."/>
            <person name="Jarju S."/>
            <person name="Secka A."/>
            <person name="Antonio M."/>
            <person name="Oren A."/>
            <person name="Chaudhuri R.R."/>
            <person name="La Ragione R."/>
            <person name="Hildebrand F."/>
            <person name="Pallen M.J."/>
        </authorList>
    </citation>
    <scope>NUCLEOTIDE SEQUENCE</scope>
    <source>
        <strain evidence="9">CHK183-6373</strain>
    </source>
</reference>
<comment type="similarity">
    <text evidence="7">Belongs to the binding-protein-dependent transport system permease family.</text>
</comment>
<dbReference type="PANTHER" id="PTHR43227">
    <property type="entry name" value="BLL4140 PROTEIN"/>
    <property type="match status" value="1"/>
</dbReference>
<evidence type="ECO:0000313" key="10">
    <source>
        <dbReference type="Proteomes" id="UP000886884"/>
    </source>
</evidence>
<dbReference type="PANTHER" id="PTHR43227:SF11">
    <property type="entry name" value="BLL4140 PROTEIN"/>
    <property type="match status" value="1"/>
</dbReference>
<evidence type="ECO:0000256" key="5">
    <source>
        <dbReference type="ARBA" id="ARBA00022989"/>
    </source>
</evidence>
<sequence length="307" mass="34873">MDDAMHNTLRCMKRDWQLYLFLLVPVAYILIFAYYPMLGIQIAFKDYSVAGGIWGSEWVGLEHFIKFVDSYQFERVIVNTLRLSIYSVLCGFPFPILFALLINTIEGARYKKVAQTIVNLPHFISVVVLVSMVNQVFSSRTGLYGIIGRTFMGDYPPDLFASAANFQHFYLWSGVWQNFGWNSIIYVAALTNVSPELHEAAQIDGASRLQRVIHIDFPAILPTVTIMLILRMGQIMSIGFEKIFLMQNSLNLSMSEVISTYVYKVGLTGRTDFSYSTAINLFNSIINMVLIVTVNWISGKVSETSLW</sequence>
<feature type="transmembrane region" description="Helical" evidence="7">
    <location>
        <begin position="18"/>
        <end position="37"/>
    </location>
</feature>
<comment type="caution">
    <text evidence="9">The sequence shown here is derived from an EMBL/GenBank/DDBJ whole genome shotgun (WGS) entry which is preliminary data.</text>
</comment>
<dbReference type="Proteomes" id="UP000886884">
    <property type="component" value="Unassembled WGS sequence"/>
</dbReference>
<dbReference type="InterPro" id="IPR000515">
    <property type="entry name" value="MetI-like"/>
</dbReference>
<keyword evidence="6 7" id="KW-0472">Membrane</keyword>
<dbReference type="CDD" id="cd06261">
    <property type="entry name" value="TM_PBP2"/>
    <property type="match status" value="1"/>
</dbReference>
<dbReference type="Gene3D" id="1.10.3720.10">
    <property type="entry name" value="MetI-like"/>
    <property type="match status" value="1"/>
</dbReference>
<dbReference type="InterPro" id="IPR050809">
    <property type="entry name" value="UgpAE/MalFG_permease"/>
</dbReference>
<dbReference type="InterPro" id="IPR035906">
    <property type="entry name" value="MetI-like_sf"/>
</dbReference>
<feature type="transmembrane region" description="Helical" evidence="7">
    <location>
        <begin position="117"/>
        <end position="137"/>
    </location>
</feature>
<dbReference type="AlphaFoldDB" id="A0A9D1P9W1"/>
<dbReference type="Pfam" id="PF00528">
    <property type="entry name" value="BPD_transp_1"/>
    <property type="match status" value="1"/>
</dbReference>
<dbReference type="EMBL" id="DVOT01000245">
    <property type="protein sequence ID" value="HIV28957.1"/>
    <property type="molecule type" value="Genomic_DNA"/>
</dbReference>
<evidence type="ECO:0000313" key="9">
    <source>
        <dbReference type="EMBL" id="HIV28957.1"/>
    </source>
</evidence>
<dbReference type="GO" id="GO:0005886">
    <property type="term" value="C:plasma membrane"/>
    <property type="evidence" value="ECO:0007669"/>
    <property type="project" value="UniProtKB-SubCell"/>
</dbReference>
<evidence type="ECO:0000256" key="6">
    <source>
        <dbReference type="ARBA" id="ARBA00023136"/>
    </source>
</evidence>
<evidence type="ECO:0000256" key="7">
    <source>
        <dbReference type="RuleBase" id="RU363032"/>
    </source>
</evidence>
<evidence type="ECO:0000256" key="1">
    <source>
        <dbReference type="ARBA" id="ARBA00004651"/>
    </source>
</evidence>
<dbReference type="GO" id="GO:0055085">
    <property type="term" value="P:transmembrane transport"/>
    <property type="evidence" value="ECO:0007669"/>
    <property type="project" value="InterPro"/>
</dbReference>
<gene>
    <name evidence="9" type="ORF">IAA64_13425</name>
</gene>
<organism evidence="9 10">
    <name type="scientific">Candidatus Ornithocaccomicrobium faecavium</name>
    <dbReference type="NCBI Taxonomy" id="2840890"/>
    <lineage>
        <taxon>Bacteria</taxon>
        <taxon>Bacillati</taxon>
        <taxon>Bacillota</taxon>
        <taxon>Clostridia</taxon>
        <taxon>Candidatus Ornithocaccomicrobium</taxon>
    </lineage>
</organism>